<evidence type="ECO:0000313" key="2">
    <source>
        <dbReference type="Proteomes" id="UP000838756"/>
    </source>
</evidence>
<gene>
    <name evidence="1" type="primary">jg5227</name>
    <name evidence="1" type="ORF">PAEG_LOCUS4463</name>
</gene>
<name>A0A8S4QTM0_9NEOP</name>
<evidence type="ECO:0000313" key="1">
    <source>
        <dbReference type="EMBL" id="CAH2216416.1"/>
    </source>
</evidence>
<dbReference type="EMBL" id="CAKXAJ010015380">
    <property type="protein sequence ID" value="CAH2216416.1"/>
    <property type="molecule type" value="Genomic_DNA"/>
</dbReference>
<organism evidence="1 2">
    <name type="scientific">Pararge aegeria aegeria</name>
    <dbReference type="NCBI Taxonomy" id="348720"/>
    <lineage>
        <taxon>Eukaryota</taxon>
        <taxon>Metazoa</taxon>
        <taxon>Ecdysozoa</taxon>
        <taxon>Arthropoda</taxon>
        <taxon>Hexapoda</taxon>
        <taxon>Insecta</taxon>
        <taxon>Pterygota</taxon>
        <taxon>Neoptera</taxon>
        <taxon>Endopterygota</taxon>
        <taxon>Lepidoptera</taxon>
        <taxon>Glossata</taxon>
        <taxon>Ditrysia</taxon>
        <taxon>Papilionoidea</taxon>
        <taxon>Nymphalidae</taxon>
        <taxon>Satyrinae</taxon>
        <taxon>Satyrini</taxon>
        <taxon>Parargina</taxon>
        <taxon>Pararge</taxon>
    </lineage>
</organism>
<accession>A0A8S4QTM0</accession>
<reference evidence="1" key="1">
    <citation type="submission" date="2022-03" db="EMBL/GenBank/DDBJ databases">
        <authorList>
            <person name="Lindestad O."/>
        </authorList>
    </citation>
    <scope>NUCLEOTIDE SEQUENCE</scope>
</reference>
<dbReference type="Proteomes" id="UP000838756">
    <property type="component" value="Unassembled WGS sequence"/>
</dbReference>
<dbReference type="AlphaFoldDB" id="A0A8S4QTM0"/>
<keyword evidence="2" id="KW-1185">Reference proteome</keyword>
<proteinExistence type="predicted"/>
<dbReference type="OrthoDB" id="6776070at2759"/>
<sequence length="83" mass="9660">MWSNERELQFLEYYHMEPILWDSKHVKHKDKQTAAAISTSIVTEIFRTNENASVYKYSLAETITGRNSRREALDKCVQPPSGI</sequence>
<comment type="caution">
    <text evidence="1">The sequence shown here is derived from an EMBL/GenBank/DDBJ whole genome shotgun (WGS) entry which is preliminary data.</text>
</comment>
<protein>
    <submittedName>
        <fullName evidence="1">Jg5227 protein</fullName>
    </submittedName>
</protein>